<evidence type="ECO:0000256" key="6">
    <source>
        <dbReference type="RuleBase" id="RU003435"/>
    </source>
</evidence>
<evidence type="ECO:0000256" key="3">
    <source>
        <dbReference type="ARBA" id="ARBA00022801"/>
    </source>
</evidence>
<organism evidence="9 10">
    <name type="scientific">Caldibacillus debilis</name>
    <dbReference type="NCBI Taxonomy" id="301148"/>
    <lineage>
        <taxon>Bacteria</taxon>
        <taxon>Bacillati</taxon>
        <taxon>Bacillota</taxon>
        <taxon>Bacilli</taxon>
        <taxon>Bacillales</taxon>
        <taxon>Bacillaceae</taxon>
        <taxon>Caldibacillus</taxon>
    </lineage>
</organism>
<dbReference type="NCBIfam" id="TIGR02290">
    <property type="entry name" value="M3_fam_3"/>
    <property type="match status" value="1"/>
</dbReference>
<dbReference type="PANTHER" id="PTHR34217:SF1">
    <property type="entry name" value="CARBOXYPEPTIDASE 1"/>
    <property type="match status" value="1"/>
</dbReference>
<dbReference type="InterPro" id="IPR001333">
    <property type="entry name" value="Peptidase_M32_Taq"/>
</dbReference>
<dbReference type="InterPro" id="IPR034006">
    <property type="entry name" value="M3B_PepF_2"/>
</dbReference>
<dbReference type="InterPro" id="IPR013647">
    <property type="entry name" value="OligopepF_N_dom"/>
</dbReference>
<dbReference type="GO" id="GO:0046872">
    <property type="term" value="F:metal ion binding"/>
    <property type="evidence" value="ECO:0007669"/>
    <property type="project" value="UniProtKB-UniRule"/>
</dbReference>
<dbReference type="SUPFAM" id="SSF55486">
    <property type="entry name" value="Metalloproteases ('zincins'), catalytic domain"/>
    <property type="match status" value="1"/>
</dbReference>
<evidence type="ECO:0000259" key="8">
    <source>
        <dbReference type="Pfam" id="PF08439"/>
    </source>
</evidence>
<dbReference type="AlphaFoldDB" id="A0A150LFN8"/>
<dbReference type="Gene3D" id="1.20.140.70">
    <property type="entry name" value="Oligopeptidase f, N-terminal domain"/>
    <property type="match status" value="1"/>
</dbReference>
<dbReference type="CDD" id="cd09607">
    <property type="entry name" value="M3B_PepF"/>
    <property type="match status" value="1"/>
</dbReference>
<dbReference type="InterPro" id="IPR042088">
    <property type="entry name" value="OligoPept_F_C"/>
</dbReference>
<accession>A0A150LFN8</accession>
<protein>
    <recommendedName>
        <fullName evidence="11">Oligoendopeptidase</fullName>
    </recommendedName>
</protein>
<evidence type="ECO:0000259" key="7">
    <source>
        <dbReference type="Pfam" id="PF01432"/>
    </source>
</evidence>
<comment type="similarity">
    <text evidence="6">Belongs to the peptidase M3 family.</text>
</comment>
<dbReference type="GO" id="GO:0004181">
    <property type="term" value="F:metallocarboxypeptidase activity"/>
    <property type="evidence" value="ECO:0007669"/>
    <property type="project" value="InterPro"/>
</dbReference>
<evidence type="ECO:0000313" key="10">
    <source>
        <dbReference type="Proteomes" id="UP000075683"/>
    </source>
</evidence>
<dbReference type="PANTHER" id="PTHR34217">
    <property type="entry name" value="METAL-DEPENDENT CARBOXYPEPTIDASE"/>
    <property type="match status" value="1"/>
</dbReference>
<comment type="caution">
    <text evidence="9">The sequence shown here is derived from an EMBL/GenBank/DDBJ whole genome shotgun (WGS) entry which is preliminary data.</text>
</comment>
<name>A0A150LFN8_9BACI</name>
<evidence type="ECO:0000256" key="4">
    <source>
        <dbReference type="ARBA" id="ARBA00022833"/>
    </source>
</evidence>
<dbReference type="InterPro" id="IPR001567">
    <property type="entry name" value="Pept_M3A_M3B_dom"/>
</dbReference>
<evidence type="ECO:0000256" key="2">
    <source>
        <dbReference type="ARBA" id="ARBA00022723"/>
    </source>
</evidence>
<dbReference type="Gene3D" id="1.10.1370.20">
    <property type="entry name" value="Oligoendopeptidase f, C-terminal domain"/>
    <property type="match status" value="1"/>
</dbReference>
<dbReference type="EMBL" id="LQYT01000113">
    <property type="protein sequence ID" value="KYD11147.1"/>
    <property type="molecule type" value="Genomic_DNA"/>
</dbReference>
<reference evidence="9 10" key="1">
    <citation type="submission" date="2016-01" db="EMBL/GenBank/DDBJ databases">
        <title>Draft Genome Sequences of Seven Thermophilic Sporeformers Isolated from Foods.</title>
        <authorList>
            <person name="Berendsen E.M."/>
            <person name="Wells-Bennik M.H."/>
            <person name="Krawcyk A.O."/>
            <person name="De Jong A."/>
            <person name="Holsappel S."/>
            <person name="Eijlander R.T."/>
            <person name="Kuipers O.P."/>
        </authorList>
    </citation>
    <scope>NUCLEOTIDE SEQUENCE [LARGE SCALE GENOMIC DNA]</scope>
    <source>
        <strain evidence="9 10">B4135</strain>
    </source>
</reference>
<dbReference type="InterPro" id="IPR011977">
    <property type="entry name" value="Pept_M3B_clade3"/>
</dbReference>
<evidence type="ECO:0000313" key="9">
    <source>
        <dbReference type="EMBL" id="KYD11147.1"/>
    </source>
</evidence>
<keyword evidence="4 6" id="KW-0862">Zinc</keyword>
<dbReference type="Pfam" id="PF08439">
    <property type="entry name" value="Peptidase_M3_N"/>
    <property type="match status" value="1"/>
</dbReference>
<comment type="cofactor">
    <cofactor evidence="6">
        <name>Zn(2+)</name>
        <dbReference type="ChEBI" id="CHEBI:29105"/>
    </cofactor>
    <text evidence="6">Binds 1 zinc ion.</text>
</comment>
<dbReference type="STRING" id="301148.B4135_3262"/>
<dbReference type="Proteomes" id="UP000075683">
    <property type="component" value="Unassembled WGS sequence"/>
</dbReference>
<evidence type="ECO:0000256" key="1">
    <source>
        <dbReference type="ARBA" id="ARBA00022670"/>
    </source>
</evidence>
<dbReference type="PATRIC" id="fig|301148.3.peg.1229"/>
<keyword evidence="1 6" id="KW-0645">Protease</keyword>
<gene>
    <name evidence="9" type="ORF">B4135_3262</name>
</gene>
<sequence length="616" mass="71064">MKFRQLRVYNQEYSKGGILLEKGTYEMRWDLDALFPGGSGSEDFQRYLAEIREQLAGLKARIEALDETADLDRFCEIADGMESAIVKVLQANAFVGCLLAQNTADKKAAMLRGQVSEDLSEYYRLLAVLDEKIKAVDDSLWEEWLRDGRLREIAFVLNERREQAKEKLSASEEAIIQNLSVDGYQAWGNLYDRLVGDMVIPVEVNGEKKGLSCGQAENLFSDPDREVRKRVFESWEKAWAEKGDYFAEALNHLAGFRLNVYKSRKWEDVLKEPLMLNRMKRETLAAMWSAVEENKGPFVEYLNRKAKMLGLEKLSWYDLNAPLGKTERKIPYAEAAETVIAQFGKFSERMASFAKRAFENRWIEAEDRPGKQPGGFCTSFPDSRQTRIFMTYSGTLPNVFTLAHELGHAFHSHVLEEERPFNRLYGMNVAETASTFAEMIVADHALKNAKTDEEKLYLLDDKIARSVTFFMNIHARFLFETRFYDERKKGPVSVRRLNEIMEGAQKEAYCHALAEYHPLFWASKLHFYVTDVPFYNFPYTFGYLFSMGLYARALEEGRGFEGRYIALLKDTAAMTVEDLAKKHLNADLTNKEFWNSAARLCARDVEEFLRLTEKWS</sequence>
<evidence type="ECO:0008006" key="11">
    <source>
        <dbReference type="Google" id="ProtNLM"/>
    </source>
</evidence>
<keyword evidence="2 6" id="KW-0479">Metal-binding</keyword>
<keyword evidence="3 6" id="KW-0378">Hydrolase</keyword>
<evidence type="ECO:0000256" key="5">
    <source>
        <dbReference type="ARBA" id="ARBA00023049"/>
    </source>
</evidence>
<feature type="domain" description="Oligopeptidase F N-terminal" evidence="8">
    <location>
        <begin position="133"/>
        <end position="198"/>
    </location>
</feature>
<feature type="domain" description="Peptidase M3A/M3B catalytic" evidence="7">
    <location>
        <begin position="220"/>
        <end position="570"/>
    </location>
</feature>
<keyword evidence="5 6" id="KW-0482">Metalloprotease</keyword>
<dbReference type="GO" id="GO:0004222">
    <property type="term" value="F:metalloendopeptidase activity"/>
    <property type="evidence" value="ECO:0007669"/>
    <property type="project" value="InterPro"/>
</dbReference>
<proteinExistence type="inferred from homology"/>
<dbReference type="Pfam" id="PF01432">
    <property type="entry name" value="Peptidase_M3"/>
    <property type="match status" value="1"/>
</dbReference>
<dbReference type="GO" id="GO:0006508">
    <property type="term" value="P:proteolysis"/>
    <property type="evidence" value="ECO:0007669"/>
    <property type="project" value="UniProtKB-KW"/>
</dbReference>